<keyword evidence="1" id="KW-1133">Transmembrane helix</keyword>
<accession>A0A4Y3RBU9</accession>
<evidence type="ECO:0000313" key="3">
    <source>
        <dbReference type="Proteomes" id="UP000315226"/>
    </source>
</evidence>
<evidence type="ECO:0000313" key="2">
    <source>
        <dbReference type="EMBL" id="GEB55142.1"/>
    </source>
</evidence>
<keyword evidence="3" id="KW-1185">Reference proteome</keyword>
<gene>
    <name evidence="2" type="ORF">SGA01_07470</name>
</gene>
<feature type="transmembrane region" description="Helical" evidence="1">
    <location>
        <begin position="20"/>
        <end position="40"/>
    </location>
</feature>
<name>A0A4Y3RBU9_9ACTN</name>
<organism evidence="2 3">
    <name type="scientific">Streptomyces gardneri</name>
    <dbReference type="NCBI Taxonomy" id="66892"/>
    <lineage>
        <taxon>Bacteria</taxon>
        <taxon>Bacillati</taxon>
        <taxon>Actinomycetota</taxon>
        <taxon>Actinomycetes</taxon>
        <taxon>Kitasatosporales</taxon>
        <taxon>Streptomycetaceae</taxon>
        <taxon>Streptomyces</taxon>
    </lineage>
</organism>
<evidence type="ECO:0000256" key="1">
    <source>
        <dbReference type="SAM" id="Phobius"/>
    </source>
</evidence>
<sequence>MDLTLLAGLATVVVLRHYRASMPVTLVGAVAVTALLRLWFSCHGPRTCRTAW</sequence>
<proteinExistence type="predicted"/>
<reference evidence="2 3" key="1">
    <citation type="submission" date="2019-06" db="EMBL/GenBank/DDBJ databases">
        <title>Whole genome shotgun sequence of Streptomyces gardneri NBRC 12865.</title>
        <authorList>
            <person name="Hosoyama A."/>
            <person name="Uohara A."/>
            <person name="Ohji S."/>
            <person name="Ichikawa N."/>
        </authorList>
    </citation>
    <scope>NUCLEOTIDE SEQUENCE [LARGE SCALE GENOMIC DNA]</scope>
    <source>
        <strain evidence="2 3">NBRC 12865</strain>
    </source>
</reference>
<comment type="caution">
    <text evidence="2">The sequence shown here is derived from an EMBL/GenBank/DDBJ whole genome shotgun (WGS) entry which is preliminary data.</text>
</comment>
<dbReference type="AlphaFoldDB" id="A0A4Y3RBU9"/>
<dbReference type="Proteomes" id="UP000315226">
    <property type="component" value="Unassembled WGS sequence"/>
</dbReference>
<protein>
    <submittedName>
        <fullName evidence="2">Uncharacterized protein</fullName>
    </submittedName>
</protein>
<keyword evidence="1" id="KW-0812">Transmembrane</keyword>
<dbReference type="EMBL" id="BJMN01000005">
    <property type="protein sequence ID" value="GEB55142.1"/>
    <property type="molecule type" value="Genomic_DNA"/>
</dbReference>
<keyword evidence="1" id="KW-0472">Membrane</keyword>